<feature type="compositionally biased region" description="Basic and acidic residues" evidence="2">
    <location>
        <begin position="636"/>
        <end position="668"/>
    </location>
</feature>
<dbReference type="SUPFAM" id="SSF56672">
    <property type="entry name" value="DNA/RNA polymerases"/>
    <property type="match status" value="1"/>
</dbReference>
<comment type="caution">
    <text evidence="4">The sequence shown here is derived from an EMBL/GenBank/DDBJ whole genome shotgun (WGS) entry which is preliminary data.</text>
</comment>
<dbReference type="InterPro" id="IPR036875">
    <property type="entry name" value="Znf_CCHC_sf"/>
</dbReference>
<dbReference type="SUPFAM" id="SSF57756">
    <property type="entry name" value="Retrovirus zinc finger-like domains"/>
    <property type="match status" value="1"/>
</dbReference>
<keyword evidence="1" id="KW-0064">Aspartyl protease</keyword>
<feature type="region of interest" description="Disordered" evidence="2">
    <location>
        <begin position="336"/>
        <end position="356"/>
    </location>
</feature>
<dbReference type="EMBL" id="BKCJ010008605">
    <property type="protein sequence ID" value="GEU83049.1"/>
    <property type="molecule type" value="Genomic_DNA"/>
</dbReference>
<dbReference type="Gene3D" id="4.10.60.10">
    <property type="entry name" value="Zinc finger, CCHC-type"/>
    <property type="match status" value="1"/>
</dbReference>
<feature type="region of interest" description="Disordered" evidence="2">
    <location>
        <begin position="216"/>
        <end position="236"/>
    </location>
</feature>
<dbReference type="InterPro" id="IPR043502">
    <property type="entry name" value="DNA/RNA_pol_sf"/>
</dbReference>
<dbReference type="CDD" id="cd09272">
    <property type="entry name" value="RNase_HI_RT_Ty1"/>
    <property type="match status" value="1"/>
</dbReference>
<name>A0A6L2NBR7_TANCI</name>
<dbReference type="Gene3D" id="3.30.420.10">
    <property type="entry name" value="Ribonuclease H-like superfamily/Ribonuclease H"/>
    <property type="match status" value="1"/>
</dbReference>
<proteinExistence type="predicted"/>
<dbReference type="InterPro" id="IPR001584">
    <property type="entry name" value="Integrase_cat-core"/>
</dbReference>
<dbReference type="InterPro" id="IPR013103">
    <property type="entry name" value="RVT_2"/>
</dbReference>
<sequence length="1059" mass="120481">MIIENGNAPIVTETIDDKETVIPPTSVKEKAQRRAELKARSTLLMALPNEHQLKFNSYKDAKTLMQAIENKFGGNSVTKKTQKNLIKRQYGNFVASNTEVIGQTYERLQKLISQLEMHEIETYSLDDLFNNLKAYESEGVNAASTQGAADSSTTVENLKEMDLRWNISMLTMRARRFLKNTGRKLDMANKEIIRFGKSKVECFNCHKSEHFERECRAPRNQDSRNKEPTRKTVPKKVGPTNFALMAYSLTSSSSSTNSEILDKCKTRLGYNAVLPPYTGNFMPPKPALVYLSLDDFVDEPVSESVVEKPSIESNEPKTVRKENGASIIEDWVSESKEEDEPKFQTGNPHQDLKDKGVIDSGCSRHMTGNRSYLTDYEEIDGGFIAFRGNSKGRKINVKGKIRTGKLDFEDVYFVKELKFNIFSISQICDKKNNVLFTDTACVVLSSDFKLTDESYVLLKVPRKDNMGKVIRCDNETEFKNRAMNQFCEMKGIKKEFSVASTSHQNEVAERKNRTLIEAARTMLADLKLPKTFWAEAVNTACYVQNRVLVIKPHNMTSYDLFLGRRPALSFMRPFGCPITILNTIDHLGKFDGKADEGFFIEYSTNSKAFKGINLMVVQVQKHMIVQDSLGTGFKPPGEEEKKDAEDPGKEDSEVPSTKEPRVNQEKDANVNSTNNINNVSPTNNAAGIEDNAVDENIVYGCAEDPNMPDLEKIGRFIDAKNDDSGADMNNLDTYFQTLVELPNEKRAIETKWDFRNKKDERGFKDPDFLDRVYKVEKALYGLHQALRAWYETLSTYLLDDGFQRGKIDKTLFIKKDKSDILLVQVYVDDIIFGSTRKELCIEFEKIMHKKFQMSSRGELTFFLGLQVKQKEDGIFISQDKYVNEILNKFGFSDVKTTSTPIEIQKPLLKDEDGVEVDVHVYRLITGSLMYLTSSRSVIKFAVCACARFQVNPKILHLHAVKRIFRYLKGQPKLGLWYPNDSPFDLVAYTDSDSARASLDRKSTTKGCQFLGCSLISWQCKKQTVVANSTTEAKYITVSNYYGHVLWIQNQLLDYGYNFM</sequence>
<dbReference type="InterPro" id="IPR054722">
    <property type="entry name" value="PolX-like_BBD"/>
</dbReference>
<dbReference type="GO" id="GO:0004190">
    <property type="term" value="F:aspartic-type endopeptidase activity"/>
    <property type="evidence" value="ECO:0007669"/>
    <property type="project" value="UniProtKB-KW"/>
</dbReference>
<dbReference type="Pfam" id="PF22936">
    <property type="entry name" value="Pol_BBD"/>
    <property type="match status" value="1"/>
</dbReference>
<keyword evidence="1" id="KW-0645">Protease</keyword>
<reference evidence="4" key="1">
    <citation type="journal article" date="2019" name="Sci. Rep.">
        <title>Draft genome of Tanacetum cinerariifolium, the natural source of mosquito coil.</title>
        <authorList>
            <person name="Yamashiro T."/>
            <person name="Shiraishi A."/>
            <person name="Satake H."/>
            <person name="Nakayama K."/>
        </authorList>
    </citation>
    <scope>NUCLEOTIDE SEQUENCE</scope>
</reference>
<organism evidence="4">
    <name type="scientific">Tanacetum cinerariifolium</name>
    <name type="common">Dalmatian daisy</name>
    <name type="synonym">Chrysanthemum cinerariifolium</name>
    <dbReference type="NCBI Taxonomy" id="118510"/>
    <lineage>
        <taxon>Eukaryota</taxon>
        <taxon>Viridiplantae</taxon>
        <taxon>Streptophyta</taxon>
        <taxon>Embryophyta</taxon>
        <taxon>Tracheophyta</taxon>
        <taxon>Spermatophyta</taxon>
        <taxon>Magnoliopsida</taxon>
        <taxon>eudicotyledons</taxon>
        <taxon>Gunneridae</taxon>
        <taxon>Pentapetalae</taxon>
        <taxon>asterids</taxon>
        <taxon>campanulids</taxon>
        <taxon>Asterales</taxon>
        <taxon>Asteraceae</taxon>
        <taxon>Asteroideae</taxon>
        <taxon>Anthemideae</taxon>
        <taxon>Anthemidinae</taxon>
        <taxon>Tanacetum</taxon>
    </lineage>
</organism>
<dbReference type="Pfam" id="PF14223">
    <property type="entry name" value="Retrotran_gag_2"/>
    <property type="match status" value="1"/>
</dbReference>
<dbReference type="GO" id="GO:0015074">
    <property type="term" value="P:DNA integration"/>
    <property type="evidence" value="ECO:0007669"/>
    <property type="project" value="InterPro"/>
</dbReference>
<dbReference type="InterPro" id="IPR012337">
    <property type="entry name" value="RNaseH-like_sf"/>
</dbReference>
<evidence type="ECO:0000256" key="1">
    <source>
        <dbReference type="ARBA" id="ARBA00022750"/>
    </source>
</evidence>
<dbReference type="AlphaFoldDB" id="A0A6L2NBR7"/>
<dbReference type="GO" id="GO:0003676">
    <property type="term" value="F:nucleic acid binding"/>
    <property type="evidence" value="ECO:0007669"/>
    <property type="project" value="InterPro"/>
</dbReference>
<accession>A0A6L2NBR7</accession>
<feature type="compositionally biased region" description="Low complexity" evidence="2">
    <location>
        <begin position="669"/>
        <end position="684"/>
    </location>
</feature>
<evidence type="ECO:0000259" key="3">
    <source>
        <dbReference type="PROSITE" id="PS50994"/>
    </source>
</evidence>
<evidence type="ECO:0000256" key="2">
    <source>
        <dbReference type="SAM" id="MobiDB-lite"/>
    </source>
</evidence>
<feature type="compositionally biased region" description="Basic and acidic residues" evidence="2">
    <location>
        <begin position="216"/>
        <end position="230"/>
    </location>
</feature>
<dbReference type="GO" id="GO:0008270">
    <property type="term" value="F:zinc ion binding"/>
    <property type="evidence" value="ECO:0007669"/>
    <property type="project" value="InterPro"/>
</dbReference>
<dbReference type="InterPro" id="IPR036397">
    <property type="entry name" value="RNaseH_sf"/>
</dbReference>
<keyword evidence="1" id="KW-0378">Hydrolase</keyword>
<dbReference type="PANTHER" id="PTHR11439:SF495">
    <property type="entry name" value="REVERSE TRANSCRIPTASE, RNA-DEPENDENT DNA POLYMERASE-RELATED"/>
    <property type="match status" value="1"/>
</dbReference>
<dbReference type="SUPFAM" id="SSF53098">
    <property type="entry name" value="Ribonuclease H-like"/>
    <property type="match status" value="1"/>
</dbReference>
<dbReference type="PANTHER" id="PTHR11439">
    <property type="entry name" value="GAG-POL-RELATED RETROTRANSPOSON"/>
    <property type="match status" value="1"/>
</dbReference>
<evidence type="ECO:0000313" key="4">
    <source>
        <dbReference type="EMBL" id="GEU83049.1"/>
    </source>
</evidence>
<dbReference type="PROSITE" id="PS50994">
    <property type="entry name" value="INTEGRASE"/>
    <property type="match status" value="1"/>
</dbReference>
<protein>
    <submittedName>
        <fullName evidence="4">Putative ribonuclease H-like domain-containing protein</fullName>
    </submittedName>
</protein>
<dbReference type="Pfam" id="PF07727">
    <property type="entry name" value="RVT_2"/>
    <property type="match status" value="1"/>
</dbReference>
<feature type="region of interest" description="Disordered" evidence="2">
    <location>
        <begin position="628"/>
        <end position="686"/>
    </location>
</feature>
<gene>
    <name evidence="4" type="ORF">Tci_055027</name>
</gene>
<feature type="domain" description="Integrase catalytic" evidence="3">
    <location>
        <begin position="468"/>
        <end position="565"/>
    </location>
</feature>